<evidence type="ECO:0000256" key="2">
    <source>
        <dbReference type="ARBA" id="ARBA00022842"/>
    </source>
</evidence>
<dbReference type="AlphaFoldDB" id="A0A1G9UWK7"/>
<keyword evidence="6" id="KW-1185">Reference proteome</keyword>
<dbReference type="Gene3D" id="3.20.20.120">
    <property type="entry name" value="Enolase-like C-terminal domain"/>
    <property type="match status" value="1"/>
</dbReference>
<dbReference type="Gene3D" id="3.30.390.10">
    <property type="entry name" value="Enolase-like, N-terminal domain"/>
    <property type="match status" value="1"/>
</dbReference>
<evidence type="ECO:0000313" key="6">
    <source>
        <dbReference type="Proteomes" id="UP000199370"/>
    </source>
</evidence>
<dbReference type="GO" id="GO:0008869">
    <property type="term" value="F:galactonate dehydratase activity"/>
    <property type="evidence" value="ECO:0007669"/>
    <property type="project" value="InterPro"/>
</dbReference>
<reference evidence="5 6" key="1">
    <citation type="submission" date="2016-10" db="EMBL/GenBank/DDBJ databases">
        <authorList>
            <person name="de Groot N.N."/>
        </authorList>
    </citation>
    <scope>NUCLEOTIDE SEQUENCE [LARGE SCALE GENOMIC DNA]</scope>
    <source>
        <strain evidence="6">EB21,IBRC-M 10013,KCTC 4048</strain>
    </source>
</reference>
<dbReference type="PROSITE" id="PS00908">
    <property type="entry name" value="MR_MLE_1"/>
    <property type="match status" value="1"/>
</dbReference>
<name>A0A1G9UWK7_9EURY</name>
<dbReference type="GO" id="GO:0009063">
    <property type="term" value="P:amino acid catabolic process"/>
    <property type="evidence" value="ECO:0007669"/>
    <property type="project" value="InterPro"/>
</dbReference>
<evidence type="ECO:0000256" key="3">
    <source>
        <dbReference type="ARBA" id="ARBA00023239"/>
    </source>
</evidence>
<dbReference type="CDD" id="cd03325">
    <property type="entry name" value="D-galactonate_dehydratase"/>
    <property type="match status" value="1"/>
</dbReference>
<dbReference type="NCBIfam" id="NF010624">
    <property type="entry name" value="PRK14017.1"/>
    <property type="match status" value="1"/>
</dbReference>
<dbReference type="InterPro" id="IPR018110">
    <property type="entry name" value="Mandel_Rmase/mucon_lact_enz_CS"/>
</dbReference>
<dbReference type="RefSeq" id="WP_089732055.1">
    <property type="nucleotide sequence ID" value="NZ_FNIA01000005.1"/>
</dbReference>
<protein>
    <submittedName>
        <fullName evidence="5">Galactonate dehydratase</fullName>
    </submittedName>
</protein>
<dbReference type="Proteomes" id="UP000199370">
    <property type="component" value="Unassembled WGS sequence"/>
</dbReference>
<accession>A0A1G9UWK7</accession>
<dbReference type="SUPFAM" id="SSF51604">
    <property type="entry name" value="Enolase C-terminal domain-like"/>
    <property type="match status" value="1"/>
</dbReference>
<dbReference type="GO" id="GO:0046872">
    <property type="term" value="F:metal ion binding"/>
    <property type="evidence" value="ECO:0007669"/>
    <property type="project" value="UniProtKB-KW"/>
</dbReference>
<feature type="domain" description="Mandelate racemase/muconate lactonizing enzyme C-terminal" evidence="4">
    <location>
        <begin position="126"/>
        <end position="231"/>
    </location>
</feature>
<organism evidence="5 6">
    <name type="scientific">Haloarchaeobius iranensis</name>
    <dbReference type="NCBI Taxonomy" id="996166"/>
    <lineage>
        <taxon>Archaea</taxon>
        <taxon>Methanobacteriati</taxon>
        <taxon>Methanobacteriota</taxon>
        <taxon>Stenosarchaea group</taxon>
        <taxon>Halobacteria</taxon>
        <taxon>Halobacteriales</taxon>
        <taxon>Halorubellaceae</taxon>
        <taxon>Haloarchaeobius</taxon>
    </lineage>
</organism>
<dbReference type="InterPro" id="IPR034593">
    <property type="entry name" value="DgoD-like"/>
</dbReference>
<dbReference type="InterPro" id="IPR013342">
    <property type="entry name" value="Mandelate_racemase_C"/>
</dbReference>
<dbReference type="InterPro" id="IPR029065">
    <property type="entry name" value="Enolase_C-like"/>
</dbReference>
<sequence length="383" mass="42873">MEITGYELYEVPPRWLFLKLETDEGIAGWGEPIVEGRAKTVRTAVTEMLDSYLVGRDPRRIEDHWQALYRGGFYRGGPILMSAIAGIDQALWDIKGRYYDAPVYELLGGKSRERIRVYQWVGGDRPSDVIEEAERLVDSGYTALKMDATNQTRHIESPAVIDETVDRIRQVREALDDTVDIGVDFRGRVSKSMAKTLTDRLADLDLLFIEEPVLPEHSEHLPDIAAQSRTPLATGERLYSRWDFKELFRGGGVDLIQPVVSHAGGISELVKLANMAEAHNVAIAPNCPLGPIALAASLQVDTVVPNLVVQDHGFDVHSAERGPAYDYLADTSVFDFEEGYLDTLDEPGLGIRIDEETVAERSTVNVEWYNPTWRNEDGSIADW</sequence>
<dbReference type="PANTHER" id="PTHR48080">
    <property type="entry name" value="D-GALACTONATE DEHYDRATASE-RELATED"/>
    <property type="match status" value="1"/>
</dbReference>
<proteinExistence type="predicted"/>
<dbReference type="InterPro" id="IPR029017">
    <property type="entry name" value="Enolase-like_N"/>
</dbReference>
<dbReference type="PANTHER" id="PTHR48080:SF2">
    <property type="entry name" value="D-GALACTONATE DEHYDRATASE"/>
    <property type="match status" value="1"/>
</dbReference>
<dbReference type="STRING" id="996166.SAMN05192554_10545"/>
<dbReference type="GO" id="GO:0034194">
    <property type="term" value="P:D-galactonate catabolic process"/>
    <property type="evidence" value="ECO:0007669"/>
    <property type="project" value="InterPro"/>
</dbReference>
<evidence type="ECO:0000313" key="5">
    <source>
        <dbReference type="EMBL" id="SDM64246.1"/>
    </source>
</evidence>
<keyword evidence="2" id="KW-0460">Magnesium</keyword>
<dbReference type="SFLD" id="SFLDS00001">
    <property type="entry name" value="Enolase"/>
    <property type="match status" value="1"/>
</dbReference>
<gene>
    <name evidence="5" type="ORF">SAMN05192554_10545</name>
</gene>
<dbReference type="Pfam" id="PF13378">
    <property type="entry name" value="MR_MLE_C"/>
    <property type="match status" value="1"/>
</dbReference>
<dbReference type="OrthoDB" id="42605at2157"/>
<keyword evidence="3" id="KW-0456">Lyase</keyword>
<dbReference type="SUPFAM" id="SSF54826">
    <property type="entry name" value="Enolase N-terminal domain-like"/>
    <property type="match status" value="1"/>
</dbReference>
<dbReference type="Pfam" id="PF02746">
    <property type="entry name" value="MR_MLE_N"/>
    <property type="match status" value="1"/>
</dbReference>
<keyword evidence="1" id="KW-0479">Metal-binding</keyword>
<dbReference type="EMBL" id="FNIA01000005">
    <property type="protein sequence ID" value="SDM64246.1"/>
    <property type="molecule type" value="Genomic_DNA"/>
</dbReference>
<evidence type="ECO:0000259" key="4">
    <source>
        <dbReference type="SMART" id="SM00922"/>
    </source>
</evidence>
<dbReference type="InterPro" id="IPR036849">
    <property type="entry name" value="Enolase-like_C_sf"/>
</dbReference>
<dbReference type="SMART" id="SM00922">
    <property type="entry name" value="MR_MLE"/>
    <property type="match status" value="1"/>
</dbReference>
<evidence type="ECO:0000256" key="1">
    <source>
        <dbReference type="ARBA" id="ARBA00022723"/>
    </source>
</evidence>
<dbReference type="InterPro" id="IPR013341">
    <property type="entry name" value="Mandelate_racemase_N_dom"/>
</dbReference>
<dbReference type="InterPro" id="IPR023592">
    <property type="entry name" value="Galactonate_deHydtase"/>
</dbReference>